<organism evidence="2 3">
    <name type="scientific">Corynebacterium resistens (strain DSM 45100 / JCM 12819 / GTC 2026 / SICGH 158)</name>
    <dbReference type="NCBI Taxonomy" id="662755"/>
    <lineage>
        <taxon>Bacteria</taxon>
        <taxon>Bacillati</taxon>
        <taxon>Actinomycetota</taxon>
        <taxon>Actinomycetes</taxon>
        <taxon>Mycobacteriales</taxon>
        <taxon>Corynebacteriaceae</taxon>
        <taxon>Corynebacterium</taxon>
    </lineage>
</organism>
<accession>F8E0E2</accession>
<dbReference type="KEGG" id="crd:CRES_0827"/>
<dbReference type="STRING" id="662755.CRES_0827"/>
<dbReference type="AlphaFoldDB" id="F8E0E2"/>
<evidence type="ECO:0000313" key="3">
    <source>
        <dbReference type="Proteomes" id="UP000000492"/>
    </source>
</evidence>
<dbReference type="eggNOG" id="ENOG5031Z7G">
    <property type="taxonomic scope" value="Bacteria"/>
</dbReference>
<dbReference type="HOGENOM" id="CLU_107078_1_0_11"/>
<gene>
    <name evidence="2" type="ordered locus">CRES_0827</name>
</gene>
<name>F8E0E2_CORRG</name>
<sequence length="150" mass="16187">MVVVCLLAYTLAGAVWGWTIPTLGIHVLPDLSAEAVPGTEDARFVGFGRAILVTSGIAFLLSMWAFATRVRSLFMMLWLGLVTGFGSLWFVVFGNFIARATHPEPTGHAQPGQTIEALSPVVLSSGVLLAPTLALLFYWIASSFVSERKF</sequence>
<dbReference type="EMBL" id="CP002857">
    <property type="protein sequence ID" value="AEI09183.1"/>
    <property type="molecule type" value="Genomic_DNA"/>
</dbReference>
<evidence type="ECO:0000256" key="1">
    <source>
        <dbReference type="SAM" id="Phobius"/>
    </source>
</evidence>
<feature type="transmembrane region" description="Helical" evidence="1">
    <location>
        <begin position="47"/>
        <end position="66"/>
    </location>
</feature>
<feature type="transmembrane region" description="Helical" evidence="1">
    <location>
        <begin position="117"/>
        <end position="141"/>
    </location>
</feature>
<protein>
    <submittedName>
        <fullName evidence="2">Membrane protein</fullName>
    </submittedName>
</protein>
<keyword evidence="1" id="KW-0472">Membrane</keyword>
<keyword evidence="1" id="KW-0812">Transmembrane</keyword>
<feature type="transmembrane region" description="Helical" evidence="1">
    <location>
        <begin position="73"/>
        <end position="97"/>
    </location>
</feature>
<keyword evidence="1" id="KW-1133">Transmembrane helix</keyword>
<reference evidence="2 3" key="1">
    <citation type="journal article" date="2012" name="BMC Genomics">
        <title>Complete genome sequence, lifestyle, and multi-drug resistance of the human pathogen Corynebacterium resistens DSM 45100 isolated from blood samples of a leukemia patient.</title>
        <authorList>
            <person name="Schroder J."/>
            <person name="Maus I."/>
            <person name="Meyer K."/>
            <person name="Wordemann S."/>
            <person name="Blom J."/>
            <person name="Jaenicke S."/>
            <person name="Schneider J."/>
            <person name="Trost E."/>
            <person name="Tauch A."/>
        </authorList>
    </citation>
    <scope>NUCLEOTIDE SEQUENCE [LARGE SCALE GENOMIC DNA]</scope>
    <source>
        <strain evidence="3">DSM 45100 / JCM 12819 / CCUG 50093 / GTC 2026 / SICGH 158</strain>
    </source>
</reference>
<dbReference type="Proteomes" id="UP000000492">
    <property type="component" value="Chromosome"/>
</dbReference>
<keyword evidence="3" id="KW-1185">Reference proteome</keyword>
<evidence type="ECO:0000313" key="2">
    <source>
        <dbReference type="EMBL" id="AEI09183.1"/>
    </source>
</evidence>
<proteinExistence type="predicted"/>